<dbReference type="EMBL" id="MU005984">
    <property type="protein sequence ID" value="KAF2860150.1"/>
    <property type="molecule type" value="Genomic_DNA"/>
</dbReference>
<evidence type="ECO:0000313" key="2">
    <source>
        <dbReference type="EMBL" id="KAF2860150.1"/>
    </source>
</evidence>
<keyword evidence="3" id="KW-1185">Reference proteome</keyword>
<dbReference type="AlphaFoldDB" id="A0A6A7BY50"/>
<feature type="region of interest" description="Disordered" evidence="1">
    <location>
        <begin position="81"/>
        <end position="114"/>
    </location>
</feature>
<evidence type="ECO:0000313" key="3">
    <source>
        <dbReference type="Proteomes" id="UP000799421"/>
    </source>
</evidence>
<protein>
    <submittedName>
        <fullName evidence="2">Uncharacterized protein</fullName>
    </submittedName>
</protein>
<evidence type="ECO:0000256" key="1">
    <source>
        <dbReference type="SAM" id="MobiDB-lite"/>
    </source>
</evidence>
<name>A0A6A7BY50_9PEZI</name>
<sequence length="114" mass="12993">MSFSEILVIWSVICPSNGGRSTYLAFATHFCNWTSAFRQKSGAPRLVGLFMDFHRFTDVKLHQIGLNNTVNVPKWQPRQPSPRLWYETGSPDESQPAPFVQVTRPAQQHCRESA</sequence>
<gene>
    <name evidence="2" type="ORF">K470DRAFT_264633</name>
</gene>
<reference evidence="2" key="1">
    <citation type="journal article" date="2020" name="Stud. Mycol.">
        <title>101 Dothideomycetes genomes: a test case for predicting lifestyles and emergence of pathogens.</title>
        <authorList>
            <person name="Haridas S."/>
            <person name="Albert R."/>
            <person name="Binder M."/>
            <person name="Bloem J."/>
            <person name="Labutti K."/>
            <person name="Salamov A."/>
            <person name="Andreopoulos B."/>
            <person name="Baker S."/>
            <person name="Barry K."/>
            <person name="Bills G."/>
            <person name="Bluhm B."/>
            <person name="Cannon C."/>
            <person name="Castanera R."/>
            <person name="Culley D."/>
            <person name="Daum C."/>
            <person name="Ezra D."/>
            <person name="Gonzalez J."/>
            <person name="Henrissat B."/>
            <person name="Kuo A."/>
            <person name="Liang C."/>
            <person name="Lipzen A."/>
            <person name="Lutzoni F."/>
            <person name="Magnuson J."/>
            <person name="Mondo S."/>
            <person name="Nolan M."/>
            <person name="Ohm R."/>
            <person name="Pangilinan J."/>
            <person name="Park H.-J."/>
            <person name="Ramirez L."/>
            <person name="Alfaro M."/>
            <person name="Sun H."/>
            <person name="Tritt A."/>
            <person name="Yoshinaga Y."/>
            <person name="Zwiers L.-H."/>
            <person name="Turgeon B."/>
            <person name="Goodwin S."/>
            <person name="Spatafora J."/>
            <person name="Crous P."/>
            <person name="Grigoriev I."/>
        </authorList>
    </citation>
    <scope>NUCLEOTIDE SEQUENCE</scope>
    <source>
        <strain evidence="2">CBS 480.64</strain>
    </source>
</reference>
<accession>A0A6A7BY50</accession>
<proteinExistence type="predicted"/>
<organism evidence="2 3">
    <name type="scientific">Piedraia hortae CBS 480.64</name>
    <dbReference type="NCBI Taxonomy" id="1314780"/>
    <lineage>
        <taxon>Eukaryota</taxon>
        <taxon>Fungi</taxon>
        <taxon>Dikarya</taxon>
        <taxon>Ascomycota</taxon>
        <taxon>Pezizomycotina</taxon>
        <taxon>Dothideomycetes</taxon>
        <taxon>Dothideomycetidae</taxon>
        <taxon>Capnodiales</taxon>
        <taxon>Piedraiaceae</taxon>
        <taxon>Piedraia</taxon>
    </lineage>
</organism>
<dbReference type="Proteomes" id="UP000799421">
    <property type="component" value="Unassembled WGS sequence"/>
</dbReference>